<dbReference type="CDD" id="cd11290">
    <property type="entry name" value="gelsolin_S1_like"/>
    <property type="match status" value="1"/>
</dbReference>
<dbReference type="InterPro" id="IPR007122">
    <property type="entry name" value="Villin/Gelsolin"/>
</dbReference>
<protein>
    <submittedName>
        <fullName evidence="6">Actin depolymerizing protein</fullName>
    </submittedName>
</protein>
<dbReference type="InterPro" id="IPR007123">
    <property type="entry name" value="Gelsolin-like_dom"/>
</dbReference>
<evidence type="ECO:0000313" key="7">
    <source>
        <dbReference type="Proteomes" id="UP000193944"/>
    </source>
</evidence>
<dbReference type="STRING" id="1754192.A0A1Y1XP75"/>
<organism evidence="6 7">
    <name type="scientific">Anaeromyces robustus</name>
    <dbReference type="NCBI Taxonomy" id="1754192"/>
    <lineage>
        <taxon>Eukaryota</taxon>
        <taxon>Fungi</taxon>
        <taxon>Fungi incertae sedis</taxon>
        <taxon>Chytridiomycota</taxon>
        <taxon>Chytridiomycota incertae sedis</taxon>
        <taxon>Neocallimastigomycetes</taxon>
        <taxon>Neocallimastigales</taxon>
        <taxon>Neocallimastigaceae</taxon>
        <taxon>Anaeromyces</taxon>
    </lineage>
</organism>
<keyword evidence="2" id="KW-0117">Actin capping</keyword>
<dbReference type="GO" id="GO:0015629">
    <property type="term" value="C:actin cytoskeleton"/>
    <property type="evidence" value="ECO:0007669"/>
    <property type="project" value="TreeGrafter"/>
</dbReference>
<dbReference type="GO" id="GO:0051693">
    <property type="term" value="P:actin filament capping"/>
    <property type="evidence" value="ECO:0007669"/>
    <property type="project" value="UniProtKB-KW"/>
</dbReference>
<dbReference type="PRINTS" id="PR00597">
    <property type="entry name" value="GELSOLIN"/>
</dbReference>
<comment type="similarity">
    <text evidence="1">Belongs to the villin/gelsolin family.</text>
</comment>
<feature type="domain" description="Gelsolin-like" evidence="5">
    <location>
        <begin position="53"/>
        <end position="134"/>
    </location>
</feature>
<dbReference type="Proteomes" id="UP000193944">
    <property type="component" value="Unassembled WGS sequence"/>
</dbReference>
<reference evidence="6 7" key="2">
    <citation type="submission" date="2016-08" db="EMBL/GenBank/DDBJ databases">
        <title>Pervasive Adenine N6-methylation of Active Genes in Fungi.</title>
        <authorList>
            <consortium name="DOE Joint Genome Institute"/>
            <person name="Mondo S.J."/>
            <person name="Dannebaum R.O."/>
            <person name="Kuo R.C."/>
            <person name="Labutti K."/>
            <person name="Haridas S."/>
            <person name="Kuo A."/>
            <person name="Salamov A."/>
            <person name="Ahrendt S.R."/>
            <person name="Lipzen A."/>
            <person name="Sullivan W."/>
            <person name="Andreopoulos W.B."/>
            <person name="Clum A."/>
            <person name="Lindquist E."/>
            <person name="Daum C."/>
            <person name="Ramamoorthy G.K."/>
            <person name="Gryganskyi A."/>
            <person name="Culley D."/>
            <person name="Magnuson J.K."/>
            <person name="James T.Y."/>
            <person name="O'Malley M.A."/>
            <person name="Stajich J.E."/>
            <person name="Spatafora J.W."/>
            <person name="Visel A."/>
            <person name="Grigoriev I.V."/>
        </authorList>
    </citation>
    <scope>NUCLEOTIDE SEQUENCE [LARGE SCALE GENOMIC DNA]</scope>
    <source>
        <strain evidence="6 7">S4</strain>
    </source>
</reference>
<dbReference type="InterPro" id="IPR029006">
    <property type="entry name" value="ADF-H/Gelsolin-like_dom_sf"/>
</dbReference>
<dbReference type="GO" id="GO:0051015">
    <property type="term" value="F:actin filament binding"/>
    <property type="evidence" value="ECO:0007669"/>
    <property type="project" value="InterPro"/>
</dbReference>
<dbReference type="EMBL" id="MCFG01000007">
    <property type="protein sequence ID" value="ORX87549.1"/>
    <property type="molecule type" value="Genomic_DNA"/>
</dbReference>
<sequence length="364" mass="40667">MSISMAKKLNIDELDVAEYLEKLNLNSDEVKKQWGDAGTKVGLKIWRVENFKVLPWPEKDYGKFYSGDSYIILNTWSTDGEKALGHDIHFWLGETTSQDEAGTAAYKTVELDNFLGTGPVQHRELQGYESELFLSYFKQFVILSGGVDSGFNIVKPVEYKPQLFHIKSVNNTLTVTSVPISSDSLNTGDVFVLDQGLKIYQWNGCKAAGSEKHKAMEFTSSLKSERSGKPEVVVFDQDDSDATPFWDGIGGKGTIKDEPSVNRFEKVAGDKILIRLSNASGTMEFKEEAKNNISLSMLDTNDIFIVDVASEVFVWIGAKSNVNEKSAAFKYAMDYVKKTGKKSYTQITRVVEGNENASFKSYFN</sequence>
<feature type="domain" description="Gelsolin-like" evidence="5">
    <location>
        <begin position="286"/>
        <end position="359"/>
    </location>
</feature>
<proteinExistence type="inferred from homology"/>
<dbReference type="PANTHER" id="PTHR11977">
    <property type="entry name" value="VILLIN"/>
    <property type="match status" value="1"/>
</dbReference>
<dbReference type="Gene3D" id="3.40.20.10">
    <property type="entry name" value="Severin"/>
    <property type="match status" value="3"/>
</dbReference>
<dbReference type="CDD" id="cd11292">
    <property type="entry name" value="gelsolin_S3_like"/>
    <property type="match status" value="1"/>
</dbReference>
<evidence type="ECO:0000256" key="2">
    <source>
        <dbReference type="ARBA" id="ARBA00022467"/>
    </source>
</evidence>
<dbReference type="FunFam" id="3.40.20.10:FF:000043">
    <property type="entry name" value="macrophage-capping protein-like isoform X2"/>
    <property type="match status" value="1"/>
</dbReference>
<keyword evidence="3" id="KW-0677">Repeat</keyword>
<evidence type="ECO:0000256" key="1">
    <source>
        <dbReference type="ARBA" id="ARBA00008418"/>
    </source>
</evidence>
<dbReference type="SUPFAM" id="SSF55753">
    <property type="entry name" value="Actin depolymerizing proteins"/>
    <property type="match status" value="3"/>
</dbReference>
<accession>A0A1Y1XP75</accession>
<dbReference type="OrthoDB" id="6375767at2759"/>
<dbReference type="PANTHER" id="PTHR11977:SF130">
    <property type="entry name" value="SEVERIN"/>
    <property type="match status" value="1"/>
</dbReference>
<dbReference type="GO" id="GO:0005737">
    <property type="term" value="C:cytoplasm"/>
    <property type="evidence" value="ECO:0007669"/>
    <property type="project" value="TreeGrafter"/>
</dbReference>
<name>A0A1Y1XP75_9FUNG</name>
<dbReference type="AlphaFoldDB" id="A0A1Y1XP75"/>
<gene>
    <name evidence="6" type="ORF">BCR32DRAFT_264143</name>
</gene>
<evidence type="ECO:0000313" key="6">
    <source>
        <dbReference type="EMBL" id="ORX87549.1"/>
    </source>
</evidence>
<feature type="domain" description="Gelsolin-like" evidence="5">
    <location>
        <begin position="175"/>
        <end position="238"/>
    </location>
</feature>
<dbReference type="SMART" id="SM00262">
    <property type="entry name" value="GEL"/>
    <property type="match status" value="3"/>
</dbReference>
<evidence type="ECO:0000259" key="5">
    <source>
        <dbReference type="Pfam" id="PF00626"/>
    </source>
</evidence>
<keyword evidence="7" id="KW-1185">Reference proteome</keyword>
<dbReference type="GO" id="GO:0008154">
    <property type="term" value="P:actin polymerization or depolymerization"/>
    <property type="evidence" value="ECO:0007669"/>
    <property type="project" value="TreeGrafter"/>
</dbReference>
<keyword evidence="4" id="KW-0009">Actin-binding</keyword>
<reference evidence="6 7" key="1">
    <citation type="submission" date="2016-08" db="EMBL/GenBank/DDBJ databases">
        <title>A Parts List for Fungal Cellulosomes Revealed by Comparative Genomics.</title>
        <authorList>
            <consortium name="DOE Joint Genome Institute"/>
            <person name="Haitjema C.H."/>
            <person name="Gilmore S.P."/>
            <person name="Henske J.K."/>
            <person name="Solomon K.V."/>
            <person name="De Groot R."/>
            <person name="Kuo A."/>
            <person name="Mondo S.J."/>
            <person name="Salamov A.A."/>
            <person name="Labutti K."/>
            <person name="Zhao Z."/>
            <person name="Chiniquy J."/>
            <person name="Barry K."/>
            <person name="Brewer H.M."/>
            <person name="Purvine S.O."/>
            <person name="Wright A.T."/>
            <person name="Boxma B."/>
            <person name="Van Alen T."/>
            <person name="Hackstein J.H."/>
            <person name="Baker S.E."/>
            <person name="Grigoriev I.V."/>
            <person name="O'Malley M.A."/>
        </authorList>
    </citation>
    <scope>NUCLEOTIDE SEQUENCE [LARGE SCALE GENOMIC DNA]</scope>
    <source>
        <strain evidence="6 7">S4</strain>
    </source>
</reference>
<evidence type="ECO:0000256" key="4">
    <source>
        <dbReference type="ARBA" id="ARBA00023203"/>
    </source>
</evidence>
<dbReference type="Pfam" id="PF00626">
    <property type="entry name" value="Gelsolin"/>
    <property type="match status" value="3"/>
</dbReference>
<comment type="caution">
    <text evidence="6">The sequence shown here is derived from an EMBL/GenBank/DDBJ whole genome shotgun (WGS) entry which is preliminary data.</text>
</comment>
<evidence type="ECO:0000256" key="3">
    <source>
        <dbReference type="ARBA" id="ARBA00022737"/>
    </source>
</evidence>